<dbReference type="KEGG" id="esx:ESOMN_v1c03650"/>
<protein>
    <submittedName>
        <fullName evidence="2">Uncharacterized protein</fullName>
    </submittedName>
</protein>
<organism evidence="2 3">
    <name type="scientific">Williamsoniiplasma somnilux</name>
    <dbReference type="NCBI Taxonomy" id="215578"/>
    <lineage>
        <taxon>Bacteria</taxon>
        <taxon>Bacillati</taxon>
        <taxon>Mycoplasmatota</taxon>
        <taxon>Mollicutes</taxon>
        <taxon>Entomoplasmatales</taxon>
        <taxon>Williamsoniiplasma</taxon>
    </lineage>
</organism>
<evidence type="ECO:0000313" key="3">
    <source>
        <dbReference type="Proteomes" id="UP000232230"/>
    </source>
</evidence>
<proteinExistence type="predicted"/>
<reference evidence="2 3" key="1">
    <citation type="submission" date="2017-11" db="EMBL/GenBank/DDBJ databases">
        <title>Genome sequence of Entomoplasma somnilux PYAN-1 (ATCC 49194).</title>
        <authorList>
            <person name="Lo W.-S."/>
            <person name="Gasparich G.E."/>
            <person name="Kuo C.-H."/>
        </authorList>
    </citation>
    <scope>NUCLEOTIDE SEQUENCE [LARGE SCALE GENOMIC DNA]</scope>
    <source>
        <strain evidence="2 3">PYAN-1</strain>
    </source>
</reference>
<sequence>MNISKMTIEEIVKEINNFFEISKKKELTKEEKNIRDELRKTYINSYKENLISNLKNIKVVDKNGKDITPSKIKKLKEENK</sequence>
<evidence type="ECO:0000313" key="2">
    <source>
        <dbReference type="EMBL" id="ATZ18747.1"/>
    </source>
</evidence>
<accession>A0A2K8NY84</accession>
<keyword evidence="1" id="KW-0963">Cytoplasm</keyword>
<dbReference type="InterPro" id="IPR009242">
    <property type="entry name" value="DUF896"/>
</dbReference>
<dbReference type="SUPFAM" id="SSF158221">
    <property type="entry name" value="YnzC-like"/>
    <property type="match status" value="1"/>
</dbReference>
<dbReference type="EMBL" id="CP024965">
    <property type="protein sequence ID" value="ATZ18747.1"/>
    <property type="molecule type" value="Genomic_DNA"/>
</dbReference>
<dbReference type="PANTHER" id="PTHR37300:SF1">
    <property type="entry name" value="UPF0291 PROTEIN YNZC"/>
    <property type="match status" value="1"/>
</dbReference>
<name>A0A2K8NY84_9MOLU</name>
<dbReference type="RefSeq" id="WP_034942296.1">
    <property type="nucleotide sequence ID" value="NZ_CP024965.1"/>
</dbReference>
<keyword evidence="3" id="KW-1185">Reference proteome</keyword>
<dbReference type="PANTHER" id="PTHR37300">
    <property type="entry name" value="UPF0291 PROTEIN CBO2609/CLC_2481"/>
    <property type="match status" value="1"/>
</dbReference>
<gene>
    <name evidence="2" type="ORF">ESOMN_v1c03650</name>
</gene>
<dbReference type="AlphaFoldDB" id="A0A2K8NY84"/>
<dbReference type="Pfam" id="PF05979">
    <property type="entry name" value="DUF896"/>
    <property type="match status" value="1"/>
</dbReference>
<evidence type="ECO:0000256" key="1">
    <source>
        <dbReference type="ARBA" id="ARBA00022490"/>
    </source>
</evidence>
<dbReference type="Proteomes" id="UP000232230">
    <property type="component" value="Chromosome"/>
</dbReference>
<dbReference type="Gene3D" id="1.10.287.540">
    <property type="entry name" value="Helix hairpin bin"/>
    <property type="match status" value="1"/>
</dbReference>